<sequence length="107" mass="11440">MEATAQRELEAYRTAVENIVVGDHRRYRVAAPSHSTPDGGIKGGVKTIEAIDRFDADTNTLTCEVTGPQGGDYSLRIDFANKRAYHGHGSPTGGDGASPIYAIETMS</sequence>
<dbReference type="EMBL" id="CP002839">
    <property type="protein sequence ID" value="AEH38282.1"/>
    <property type="molecule type" value="Genomic_DNA"/>
</dbReference>
<dbReference type="GeneID" id="10798619"/>
<dbReference type="HOGENOM" id="CLU_2204086_0_0_2"/>
<protein>
    <submittedName>
        <fullName evidence="1">Uncharacterized protein</fullName>
    </submittedName>
</protein>
<gene>
    <name evidence="1" type="ordered locus">Halxa_3674</name>
</gene>
<accession>F8DBL5</accession>
<dbReference type="RefSeq" id="WP_013881170.1">
    <property type="nucleotide sequence ID" value="NC_015666.1"/>
</dbReference>
<proteinExistence type="predicted"/>
<name>F8DBL5_HALXS</name>
<dbReference type="AlphaFoldDB" id="F8DBL5"/>
<keyword evidence="2" id="KW-1185">Reference proteome</keyword>
<reference evidence="1 2" key="1">
    <citation type="journal article" date="2012" name="Stand. Genomic Sci.">
        <title>Complete genome sequence of Halopiger xanaduensis type strain (SH-6(T)).</title>
        <authorList>
            <person name="Anderson I."/>
            <person name="Tindall B.J."/>
            <person name="Rohde M."/>
            <person name="Lucas S."/>
            <person name="Han J."/>
            <person name="Lapidus A."/>
            <person name="Cheng J.F."/>
            <person name="Goodwin L."/>
            <person name="Pitluck S."/>
            <person name="Peters L."/>
            <person name="Pati A."/>
            <person name="Mikhailova N."/>
            <person name="Pagani I."/>
            <person name="Teshima H."/>
            <person name="Han C."/>
            <person name="Tapia R."/>
            <person name="Land M."/>
            <person name="Woyke T."/>
            <person name="Klenk H.P."/>
            <person name="Kyrpides N."/>
            <person name="Ivanova N."/>
        </authorList>
    </citation>
    <scope>NUCLEOTIDE SEQUENCE [LARGE SCALE GENOMIC DNA]</scope>
    <source>
        <strain evidence="2">DSM 18323 / JCM 14033 / SH-6</strain>
    </source>
</reference>
<organism evidence="1 2">
    <name type="scientific">Halopiger xanaduensis (strain DSM 18323 / JCM 14033 / SH-6)</name>
    <dbReference type="NCBI Taxonomy" id="797210"/>
    <lineage>
        <taxon>Archaea</taxon>
        <taxon>Methanobacteriati</taxon>
        <taxon>Methanobacteriota</taxon>
        <taxon>Stenosarchaea group</taxon>
        <taxon>Halobacteria</taxon>
        <taxon>Halobacteriales</taxon>
        <taxon>Natrialbaceae</taxon>
        <taxon>Halopiger</taxon>
    </lineage>
</organism>
<evidence type="ECO:0000313" key="1">
    <source>
        <dbReference type="EMBL" id="AEH38282.1"/>
    </source>
</evidence>
<dbReference type="Proteomes" id="UP000006794">
    <property type="component" value="Chromosome"/>
</dbReference>
<dbReference type="KEGG" id="hxa:Halxa_3674"/>
<evidence type="ECO:0000313" key="2">
    <source>
        <dbReference type="Proteomes" id="UP000006794"/>
    </source>
</evidence>
<dbReference type="STRING" id="797210.Halxa_3674"/>